<evidence type="ECO:0000313" key="4">
    <source>
        <dbReference type="Proteomes" id="UP000731465"/>
    </source>
</evidence>
<dbReference type="PANTHER" id="PTHR11070:SF67">
    <property type="entry name" value="DNA 3'-5' HELICASE"/>
    <property type="match status" value="1"/>
</dbReference>
<dbReference type="Pfam" id="PF13245">
    <property type="entry name" value="AAA_19"/>
    <property type="match status" value="1"/>
</dbReference>
<protein>
    <submittedName>
        <fullName evidence="3">AAA family ATPase</fullName>
    </submittedName>
</protein>
<comment type="caution">
    <text evidence="3">The sequence shown here is derived from an EMBL/GenBank/DDBJ whole genome shotgun (WGS) entry which is preliminary data.</text>
</comment>
<dbReference type="PANTHER" id="PTHR11070">
    <property type="entry name" value="UVRD / RECB / PCRA DNA HELICASE FAMILY MEMBER"/>
    <property type="match status" value="1"/>
</dbReference>
<feature type="domain" description="NERD" evidence="1">
    <location>
        <begin position="20"/>
        <end position="123"/>
    </location>
</feature>
<sequence length="863" mass="102264">MAIFIPGLEDIKKFRVAPTAGEWFLLNFLKHLDDSYEIYFNPYLNEDRPDVLIMRKDHGILIIEVKDWNLSDYKVVQKQSSPFEPYNEPYNQDKKYSWLLIKNGVEIKSPIAQVRKYRENLLNFHIKGLLPELILEPKKYAIVNTMVFFYGSNRNILFNSKNLNQFTQFYDFNGTNTKKSKYVANNCIFSEEDLTVENFKNLLLKNYLGSDIKSKYFTEKMYLRFRQQLAPTEHMKNQGKSIDYTPKQMEIIYDVKYRNNKTGVIYSPKEKPTLNAYIRGTYGSGKTTVLAAKAVNTYLNLKKKIHDPRILVICYNIALVNWLRDRINSVQERFSHECFTITNYHHFILGFFNNAGIEISPPDDSLVQIEKDEYWEKNYFGNYDLFNTLFSKESQHKEHEPDYFKYDAIFIDEVQDYHKIWTQILKEFFLRENGIYFVFGDEKQNIYDTPLENKIVKPYFGTKNVSYFRLNESKRSNNEIQDFLYEYQKKFLSNKYDLDSSLEKQTELHFFDKNSSKSIDYIEISKPNKLEKIISLIQLIEDLSQNKFNNINPNDITILGAEIKLLRLIDAIYRYTTGCKSETVFETIEFMILFWKKQHNPNSNFVELSKKVKKIIYKWMERQNFCNKENINAVKECIDRWIEQQPRKISNNRSVFLENIEELIHGLSHINYGNFQELKSSIQIWSEDQLSGYQLVSTLDKISEGVPNADKNKDKKIIQCELLTAFYLQKLLKDNIEPVLAFKCQKYSLNYDNVYKELDSNIKSIKKMLEVIIDPNNNNYEDIRKQKKLHFEMNKGSLKLSTIHSFKGWESRVVFLLLDKKYENQNTFAELVYTGLSRTKENLVIINLGDFDYGSEFKEILSD</sequence>
<evidence type="ECO:0000259" key="2">
    <source>
        <dbReference type="Pfam" id="PF13538"/>
    </source>
</evidence>
<accession>A0ABS7DFK1</accession>
<gene>
    <name evidence="3" type="ORF">J5V48_01925</name>
</gene>
<dbReference type="RefSeq" id="WP_219936475.1">
    <property type="nucleotide sequence ID" value="NZ_JAGFNY010000003.1"/>
</dbReference>
<evidence type="ECO:0000313" key="3">
    <source>
        <dbReference type="EMBL" id="MBW7569645.1"/>
    </source>
</evidence>
<dbReference type="Pfam" id="PF08378">
    <property type="entry name" value="NERD"/>
    <property type="match status" value="1"/>
</dbReference>
<dbReference type="Proteomes" id="UP000731465">
    <property type="component" value="Unassembled WGS sequence"/>
</dbReference>
<dbReference type="InterPro" id="IPR011528">
    <property type="entry name" value="NERD"/>
</dbReference>
<organism evidence="3 4">
    <name type="scientific">Succinivibrio faecicola</name>
    <dbReference type="NCBI Taxonomy" id="2820300"/>
    <lineage>
        <taxon>Bacteria</taxon>
        <taxon>Pseudomonadati</taxon>
        <taxon>Pseudomonadota</taxon>
        <taxon>Gammaproteobacteria</taxon>
        <taxon>Aeromonadales</taxon>
        <taxon>Succinivibrionaceae</taxon>
        <taxon>Succinivibrio</taxon>
    </lineage>
</organism>
<dbReference type="EMBL" id="JAGFNY010000003">
    <property type="protein sequence ID" value="MBW7569645.1"/>
    <property type="molecule type" value="Genomic_DNA"/>
</dbReference>
<dbReference type="Pfam" id="PF13538">
    <property type="entry name" value="UvrD_C_2"/>
    <property type="match status" value="1"/>
</dbReference>
<dbReference type="InterPro" id="IPR000212">
    <property type="entry name" value="DNA_helicase_UvrD/REP"/>
</dbReference>
<dbReference type="InterPro" id="IPR027417">
    <property type="entry name" value="P-loop_NTPase"/>
</dbReference>
<dbReference type="InterPro" id="IPR027785">
    <property type="entry name" value="UvrD-like_helicase_C"/>
</dbReference>
<dbReference type="Gene3D" id="3.40.50.300">
    <property type="entry name" value="P-loop containing nucleotide triphosphate hydrolases"/>
    <property type="match status" value="2"/>
</dbReference>
<reference evidence="3 4" key="1">
    <citation type="submission" date="2021-03" db="EMBL/GenBank/DDBJ databases">
        <title>Succinivibrio sp. nov. isolated from feces of cow.</title>
        <authorList>
            <person name="Choi J.-Y."/>
        </authorList>
    </citation>
    <scope>NUCLEOTIDE SEQUENCE [LARGE SCALE GENOMIC DNA]</scope>
    <source>
        <strain evidence="3 4">AGMB01872</strain>
    </source>
</reference>
<dbReference type="SUPFAM" id="SSF52540">
    <property type="entry name" value="P-loop containing nucleoside triphosphate hydrolases"/>
    <property type="match status" value="1"/>
</dbReference>
<feature type="domain" description="UvrD-like helicase C-terminal" evidence="2">
    <location>
        <begin position="800"/>
        <end position="846"/>
    </location>
</feature>
<proteinExistence type="predicted"/>
<evidence type="ECO:0000259" key="1">
    <source>
        <dbReference type="Pfam" id="PF08378"/>
    </source>
</evidence>
<keyword evidence="4" id="KW-1185">Reference proteome</keyword>
<name>A0ABS7DFK1_9GAMM</name>